<dbReference type="AlphaFoldDB" id="A0A4R4ZM83"/>
<evidence type="ECO:0008006" key="6">
    <source>
        <dbReference type="Google" id="ProtNLM"/>
    </source>
</evidence>
<proteinExistence type="predicted"/>
<evidence type="ECO:0000313" key="5">
    <source>
        <dbReference type="Proteomes" id="UP000295124"/>
    </source>
</evidence>
<dbReference type="InterPro" id="IPR056411">
    <property type="entry name" value="CysS_C"/>
</dbReference>
<dbReference type="Proteomes" id="UP000295124">
    <property type="component" value="Unassembled WGS sequence"/>
</dbReference>
<keyword evidence="1" id="KW-1133">Transmembrane helix</keyword>
<accession>A0A4R4ZM83</accession>
<evidence type="ECO:0000256" key="1">
    <source>
        <dbReference type="SAM" id="Phobius"/>
    </source>
</evidence>
<dbReference type="EMBL" id="SMKX01000038">
    <property type="protein sequence ID" value="TDD59216.1"/>
    <property type="molecule type" value="Genomic_DNA"/>
</dbReference>
<feature type="transmembrane region" description="Helical" evidence="1">
    <location>
        <begin position="60"/>
        <end position="82"/>
    </location>
</feature>
<feature type="transmembrane region" description="Helical" evidence="1">
    <location>
        <begin position="15"/>
        <end position="36"/>
    </location>
</feature>
<dbReference type="OrthoDB" id="5145029at2"/>
<feature type="domain" description="YqeB PH" evidence="3">
    <location>
        <begin position="5"/>
        <end position="158"/>
    </location>
</feature>
<keyword evidence="1" id="KW-0472">Membrane</keyword>
<protein>
    <recommendedName>
        <fullName evidence="6">DUF308 domain-containing protein</fullName>
    </recommendedName>
</protein>
<name>A0A4R4ZM83_9ACTN</name>
<dbReference type="Pfam" id="PF23493">
    <property type="entry name" value="CysS_C"/>
    <property type="match status" value="1"/>
</dbReference>
<sequence length="232" mass="26067">MQSKTVIGHSVTDKAILYGALPLAGVVLGFFIPRIADWATGLRWFPWQRLLEVLATWNSWWVGGVCMLIGLLGGLLLGAMALDDTLKVTITNESVEFLKNEKTVAVPRNKVVTAFLDGKEIVLLDATTRELAREKHDQLKSEAHKIPPAFRAHGYPWSDGGDPYEARFRRWVEDEPELPPGANAVLKARAKSFDDGDKGKADLRELRDEVAKLGYTVKDKDKKQYWRPNTLR</sequence>
<keyword evidence="1" id="KW-0812">Transmembrane</keyword>
<dbReference type="RefSeq" id="WP_132168042.1">
    <property type="nucleotide sequence ID" value="NZ_SMKX01000038.1"/>
</dbReference>
<feature type="domain" description="Cysteinyl-tRNA ligase anticodon binding" evidence="2">
    <location>
        <begin position="176"/>
        <end position="227"/>
    </location>
</feature>
<reference evidence="4 5" key="1">
    <citation type="submission" date="2019-03" db="EMBL/GenBank/DDBJ databases">
        <title>Draft genome sequences of novel Actinobacteria.</title>
        <authorList>
            <person name="Sahin N."/>
            <person name="Ay H."/>
            <person name="Saygin H."/>
        </authorList>
    </citation>
    <scope>NUCLEOTIDE SEQUENCE [LARGE SCALE GENOMIC DNA]</scope>
    <source>
        <strain evidence="4 5">JCM 13523</strain>
    </source>
</reference>
<organism evidence="4 5">
    <name type="scientific">Kribbella antibiotica</name>
    <dbReference type="NCBI Taxonomy" id="190195"/>
    <lineage>
        <taxon>Bacteria</taxon>
        <taxon>Bacillati</taxon>
        <taxon>Actinomycetota</taxon>
        <taxon>Actinomycetes</taxon>
        <taxon>Propionibacteriales</taxon>
        <taxon>Kribbellaceae</taxon>
        <taxon>Kribbella</taxon>
    </lineage>
</organism>
<evidence type="ECO:0000313" key="4">
    <source>
        <dbReference type="EMBL" id="TDD59216.1"/>
    </source>
</evidence>
<dbReference type="Pfam" id="PF23494">
    <property type="entry name" value="bPH_10"/>
    <property type="match status" value="1"/>
</dbReference>
<dbReference type="InterPro" id="IPR057798">
    <property type="entry name" value="PH_YqeB"/>
</dbReference>
<evidence type="ECO:0000259" key="2">
    <source>
        <dbReference type="Pfam" id="PF23493"/>
    </source>
</evidence>
<gene>
    <name evidence="4" type="ORF">E1263_15675</name>
</gene>
<evidence type="ECO:0000259" key="3">
    <source>
        <dbReference type="Pfam" id="PF23494"/>
    </source>
</evidence>
<comment type="caution">
    <text evidence="4">The sequence shown here is derived from an EMBL/GenBank/DDBJ whole genome shotgun (WGS) entry which is preliminary data.</text>
</comment>
<keyword evidence="5" id="KW-1185">Reference proteome</keyword>